<name>A0A426PX06_9CORY</name>
<comment type="caution">
    <text evidence="2">The sequence shown here is derived from an EMBL/GenBank/DDBJ whole genome shotgun (WGS) entry which is preliminary data.</text>
</comment>
<accession>A0A426PX06</accession>
<keyword evidence="2" id="KW-0238">DNA-binding</keyword>
<dbReference type="InterPro" id="IPR010093">
    <property type="entry name" value="SinI_DNA-bd"/>
</dbReference>
<evidence type="ECO:0000313" key="3">
    <source>
        <dbReference type="Proteomes" id="UP000276526"/>
    </source>
</evidence>
<dbReference type="InterPro" id="IPR041657">
    <property type="entry name" value="HTH_17"/>
</dbReference>
<proteinExistence type="predicted"/>
<reference evidence="2 3" key="1">
    <citation type="submission" date="2018-01" db="EMBL/GenBank/DDBJ databases">
        <title>Twenty Corynebacterium bovis Genomes.</title>
        <authorList>
            <person name="Gulvik C.A."/>
        </authorList>
    </citation>
    <scope>NUCLEOTIDE SEQUENCE [LARGE SCALE GENOMIC DNA]</scope>
    <source>
        <strain evidence="2 3">F6900</strain>
    </source>
</reference>
<evidence type="ECO:0000259" key="1">
    <source>
        <dbReference type="Pfam" id="PF12728"/>
    </source>
</evidence>
<dbReference type="InterPro" id="IPR009061">
    <property type="entry name" value="DNA-bd_dom_put_sf"/>
</dbReference>
<dbReference type="GO" id="GO:0003677">
    <property type="term" value="F:DNA binding"/>
    <property type="evidence" value="ECO:0007669"/>
    <property type="project" value="UniProtKB-KW"/>
</dbReference>
<dbReference type="EMBL" id="PQNK01000018">
    <property type="protein sequence ID" value="RRO85714.1"/>
    <property type="molecule type" value="Genomic_DNA"/>
</dbReference>
<dbReference type="Proteomes" id="UP000276526">
    <property type="component" value="Unassembled WGS sequence"/>
</dbReference>
<dbReference type="SUPFAM" id="SSF46955">
    <property type="entry name" value="Putative DNA-binding domain"/>
    <property type="match status" value="1"/>
</dbReference>
<sequence length="179" mass="19658">MLTLPSWTAAPQFAIIANMNSVARRATVETIVSNDAESATILSLVEALEERGNTVEDQPAIIAGNRRYEIPDGLANVLVNVATALSSGQGVTVVPRHRLLTTQEAADILNISRPTLIKILNEGSIPYENRGSHRRIRLQNVLDYQESLRTRRSEALDRMQAQSHADGIYDALDTTLNRG</sequence>
<evidence type="ECO:0000313" key="2">
    <source>
        <dbReference type="EMBL" id="RRO85714.1"/>
    </source>
</evidence>
<gene>
    <name evidence="2" type="ORF">CXF48_09690</name>
</gene>
<organism evidence="2 3">
    <name type="scientific">Corynebacterium bovis</name>
    <dbReference type="NCBI Taxonomy" id="36808"/>
    <lineage>
        <taxon>Bacteria</taxon>
        <taxon>Bacillati</taxon>
        <taxon>Actinomycetota</taxon>
        <taxon>Actinomycetes</taxon>
        <taxon>Mycobacteriales</taxon>
        <taxon>Corynebacteriaceae</taxon>
        <taxon>Corynebacterium</taxon>
    </lineage>
</organism>
<dbReference type="NCBIfam" id="TIGR01764">
    <property type="entry name" value="excise"/>
    <property type="match status" value="1"/>
</dbReference>
<dbReference type="Pfam" id="PF12728">
    <property type="entry name" value="HTH_17"/>
    <property type="match status" value="1"/>
</dbReference>
<dbReference type="AlphaFoldDB" id="A0A426PX06"/>
<feature type="domain" description="Helix-turn-helix" evidence="1">
    <location>
        <begin position="99"/>
        <end position="147"/>
    </location>
</feature>
<protein>
    <submittedName>
        <fullName evidence="2">DNA-binding protein</fullName>
    </submittedName>
</protein>